<accession>K1TZJ3</accession>
<protein>
    <submittedName>
        <fullName evidence="4">D-alanine aminotransferase</fullName>
    </submittedName>
</protein>
<dbReference type="GO" id="GO:0005829">
    <property type="term" value="C:cytosol"/>
    <property type="evidence" value="ECO:0007669"/>
    <property type="project" value="TreeGrafter"/>
</dbReference>
<dbReference type="InterPro" id="IPR043132">
    <property type="entry name" value="BCAT-like_C"/>
</dbReference>
<dbReference type="InterPro" id="IPR036038">
    <property type="entry name" value="Aminotransferase-like"/>
</dbReference>
<dbReference type="GO" id="GO:0008483">
    <property type="term" value="F:transaminase activity"/>
    <property type="evidence" value="ECO:0007669"/>
    <property type="project" value="UniProtKB-KW"/>
</dbReference>
<evidence type="ECO:0000256" key="2">
    <source>
        <dbReference type="ARBA" id="ARBA00009320"/>
    </source>
</evidence>
<dbReference type="PANTHER" id="PTHR42743">
    <property type="entry name" value="AMINO-ACID AMINOTRANSFERASE"/>
    <property type="match status" value="1"/>
</dbReference>
<dbReference type="GO" id="GO:0046394">
    <property type="term" value="P:carboxylic acid biosynthetic process"/>
    <property type="evidence" value="ECO:0007669"/>
    <property type="project" value="UniProtKB-ARBA"/>
</dbReference>
<keyword evidence="3" id="KW-0663">Pyridoxal phosphate</keyword>
<organism evidence="4">
    <name type="scientific">human gut metagenome</name>
    <dbReference type="NCBI Taxonomy" id="408170"/>
    <lineage>
        <taxon>unclassified sequences</taxon>
        <taxon>metagenomes</taxon>
        <taxon>organismal metagenomes</taxon>
    </lineage>
</organism>
<dbReference type="InterPro" id="IPR001544">
    <property type="entry name" value="Aminotrans_IV"/>
</dbReference>
<evidence type="ECO:0000256" key="3">
    <source>
        <dbReference type="ARBA" id="ARBA00022898"/>
    </source>
</evidence>
<sequence>MKDLSLRYKLATMEDKRFYYCNVKTLNLIPSVLASQRALEKGCDETVFHRGDLVTECAHSNVSIIKDGKFITHQLDCLVLPGITRKHLIEICHEKGIPVEERDYTLEELKNADEIIVSSSGALCMPACELDGEPVGGKAPEIIKTLQDAYLKRLHDECG</sequence>
<name>K1TZJ3_9ZZZZ</name>
<dbReference type="FunFam" id="3.20.10.10:FF:000002">
    <property type="entry name" value="D-alanine aminotransferase"/>
    <property type="match status" value="1"/>
</dbReference>
<dbReference type="GO" id="GO:0008652">
    <property type="term" value="P:amino acid biosynthetic process"/>
    <property type="evidence" value="ECO:0007669"/>
    <property type="project" value="UniProtKB-ARBA"/>
</dbReference>
<comment type="cofactor">
    <cofactor evidence="1">
        <name>pyridoxal 5'-phosphate</name>
        <dbReference type="ChEBI" id="CHEBI:597326"/>
    </cofactor>
</comment>
<dbReference type="Pfam" id="PF01063">
    <property type="entry name" value="Aminotran_4"/>
    <property type="match status" value="1"/>
</dbReference>
<keyword evidence="4" id="KW-0032">Aminotransferase</keyword>
<gene>
    <name evidence="4" type="ORF">LEA_10703</name>
</gene>
<reference evidence="4" key="1">
    <citation type="journal article" date="2013" name="Environ. Microbiol.">
        <title>Microbiota from the distal guts of lean and obese adolescents exhibit partial functional redundancy besides clear differences in community structure.</title>
        <authorList>
            <person name="Ferrer M."/>
            <person name="Ruiz A."/>
            <person name="Lanza F."/>
            <person name="Haange S.B."/>
            <person name="Oberbach A."/>
            <person name="Till H."/>
            <person name="Bargiela R."/>
            <person name="Campoy C."/>
            <person name="Segura M.T."/>
            <person name="Richter M."/>
            <person name="von Bergen M."/>
            <person name="Seifert J."/>
            <person name="Suarez A."/>
        </authorList>
    </citation>
    <scope>NUCLEOTIDE SEQUENCE</scope>
</reference>
<evidence type="ECO:0000313" key="4">
    <source>
        <dbReference type="EMBL" id="EKC64711.1"/>
    </source>
</evidence>
<feature type="non-terminal residue" evidence="4">
    <location>
        <position position="159"/>
    </location>
</feature>
<proteinExistence type="inferred from homology"/>
<dbReference type="SUPFAM" id="SSF56752">
    <property type="entry name" value="D-aminoacid aminotransferase-like PLP-dependent enzymes"/>
    <property type="match status" value="1"/>
</dbReference>
<dbReference type="AlphaFoldDB" id="K1TZJ3"/>
<comment type="similarity">
    <text evidence="2">Belongs to the class-IV pyridoxal-phosphate-dependent aminotransferase family.</text>
</comment>
<evidence type="ECO:0000256" key="1">
    <source>
        <dbReference type="ARBA" id="ARBA00001933"/>
    </source>
</evidence>
<keyword evidence="4" id="KW-0808">Transferase</keyword>
<dbReference type="EMBL" id="AJWY01007197">
    <property type="protein sequence ID" value="EKC64711.1"/>
    <property type="molecule type" value="Genomic_DNA"/>
</dbReference>
<comment type="caution">
    <text evidence="4">The sequence shown here is derived from an EMBL/GenBank/DDBJ whole genome shotgun (WGS) entry which is preliminary data.</text>
</comment>
<dbReference type="Gene3D" id="3.20.10.10">
    <property type="entry name" value="D-amino Acid Aminotransferase, subunit A, domain 2"/>
    <property type="match status" value="1"/>
</dbReference>
<dbReference type="PANTHER" id="PTHR42743:SF10">
    <property type="entry name" value="D-ALANINE AMINOTRANSFERASE"/>
    <property type="match status" value="1"/>
</dbReference>
<dbReference type="InterPro" id="IPR050571">
    <property type="entry name" value="Class-IV_PLP-Dep_Aminotrnsfr"/>
</dbReference>